<evidence type="ECO:0000313" key="1">
    <source>
        <dbReference type="EMBL" id="CAE7776682.1"/>
    </source>
</evidence>
<keyword evidence="2" id="KW-1185">Reference proteome</keyword>
<comment type="caution">
    <text evidence="1">The sequence shown here is derived from an EMBL/GenBank/DDBJ whole genome shotgun (WGS) entry which is preliminary data.</text>
</comment>
<protein>
    <submittedName>
        <fullName evidence="1">Uncharacterized protein</fullName>
    </submittedName>
</protein>
<accession>A0A812YCI0</accession>
<evidence type="ECO:0000313" key="2">
    <source>
        <dbReference type="Proteomes" id="UP000649617"/>
    </source>
</evidence>
<dbReference type="EMBL" id="CAJNIZ010047826">
    <property type="protein sequence ID" value="CAE7776682.1"/>
    <property type="molecule type" value="Genomic_DNA"/>
</dbReference>
<reference evidence="1" key="1">
    <citation type="submission" date="2021-02" db="EMBL/GenBank/DDBJ databases">
        <authorList>
            <person name="Dougan E. K."/>
            <person name="Rhodes N."/>
            <person name="Thang M."/>
            <person name="Chan C."/>
        </authorList>
    </citation>
    <scope>NUCLEOTIDE SEQUENCE</scope>
</reference>
<gene>
    <name evidence="1" type="ORF">SPIL2461_LOCUS23006</name>
</gene>
<sequence>MPQVASGATTQVDNLWIKLVDTMRWEEVWAFRFRVCYRNRGFAEGLGGLEIPHHFEFNFRVFGIFYGLENRCTEYQRFQDQPSEPGEVCQPNVSNCAPGQFGNKPTLPEPYRTEYGQSAAGEPMQGRPAMALTGPYGQPGGCQQPGYGQFDQNASAQTQCKDGPYTQTEGLSCGMKMAGAAAGGLALGAGVASAAEHARDVGRPAGEAAHGVEEFVESVF</sequence>
<name>A0A812YCI0_SYMPI</name>
<proteinExistence type="predicted"/>
<dbReference type="AlphaFoldDB" id="A0A812YCI0"/>
<dbReference type="Proteomes" id="UP000649617">
    <property type="component" value="Unassembled WGS sequence"/>
</dbReference>
<dbReference type="OrthoDB" id="431539at2759"/>
<organism evidence="1 2">
    <name type="scientific">Symbiodinium pilosum</name>
    <name type="common">Dinoflagellate</name>
    <dbReference type="NCBI Taxonomy" id="2952"/>
    <lineage>
        <taxon>Eukaryota</taxon>
        <taxon>Sar</taxon>
        <taxon>Alveolata</taxon>
        <taxon>Dinophyceae</taxon>
        <taxon>Suessiales</taxon>
        <taxon>Symbiodiniaceae</taxon>
        <taxon>Symbiodinium</taxon>
    </lineage>
</organism>